<evidence type="ECO:0000313" key="11">
    <source>
        <dbReference type="EMBL" id="KUG16807.1"/>
    </source>
</evidence>
<dbReference type="InterPro" id="IPR001048">
    <property type="entry name" value="Asp/Glu/Uridylate_kinase"/>
</dbReference>
<evidence type="ECO:0000256" key="6">
    <source>
        <dbReference type="ARBA" id="ARBA00022777"/>
    </source>
</evidence>
<proteinExistence type="inferred from homology"/>
<evidence type="ECO:0000256" key="7">
    <source>
        <dbReference type="ARBA" id="ARBA00022840"/>
    </source>
</evidence>
<dbReference type="SUPFAM" id="SSF53633">
    <property type="entry name" value="Carbamate kinase-like"/>
    <property type="match status" value="1"/>
</dbReference>
<reference evidence="11" key="1">
    <citation type="journal article" date="2015" name="Proc. Natl. Acad. Sci. U.S.A.">
        <title>Networks of energetic and metabolic interactions define dynamics in microbial communities.</title>
        <authorList>
            <person name="Embree M."/>
            <person name="Liu J.K."/>
            <person name="Al-Bassam M.M."/>
            <person name="Zengler K."/>
        </authorList>
    </citation>
    <scope>NUCLEOTIDE SEQUENCE</scope>
</reference>
<comment type="caution">
    <text evidence="11">The sequence shown here is derived from an EMBL/GenBank/DDBJ whole genome shotgun (WGS) entry which is preliminary data.</text>
</comment>
<evidence type="ECO:0000259" key="10">
    <source>
        <dbReference type="Pfam" id="PF00696"/>
    </source>
</evidence>
<dbReference type="PANTHER" id="PTHR43654">
    <property type="entry name" value="GLUTAMATE 5-KINASE"/>
    <property type="match status" value="1"/>
</dbReference>
<evidence type="ECO:0000256" key="2">
    <source>
        <dbReference type="ARBA" id="ARBA00012908"/>
    </source>
</evidence>
<name>A0A0W8F7F3_9ZZZZ</name>
<dbReference type="NCBIfam" id="NF040647">
    <property type="entry name" value="IPPK_Arch"/>
    <property type="match status" value="1"/>
</dbReference>
<dbReference type="PANTHER" id="PTHR43654:SF1">
    <property type="entry name" value="ISOPENTENYL PHOSPHATE KINASE"/>
    <property type="match status" value="1"/>
</dbReference>
<dbReference type="EC" id="2.7.4.26" evidence="2"/>
<protein>
    <recommendedName>
        <fullName evidence="3">Isopentenyl phosphate kinase</fullName>
        <ecNumber evidence="2">2.7.4.26</ecNumber>
    </recommendedName>
</protein>
<dbReference type="Pfam" id="PF00696">
    <property type="entry name" value="AA_kinase"/>
    <property type="match status" value="1"/>
</dbReference>
<organism evidence="11">
    <name type="scientific">hydrocarbon metagenome</name>
    <dbReference type="NCBI Taxonomy" id="938273"/>
    <lineage>
        <taxon>unclassified sequences</taxon>
        <taxon>metagenomes</taxon>
        <taxon>ecological metagenomes</taxon>
    </lineage>
</organism>
<keyword evidence="8" id="KW-0414">Isoprene biosynthesis</keyword>
<dbReference type="GO" id="GO:0005524">
    <property type="term" value="F:ATP binding"/>
    <property type="evidence" value="ECO:0007669"/>
    <property type="project" value="UniProtKB-KW"/>
</dbReference>
<comment type="catalytic activity">
    <reaction evidence="9">
        <text>isopentenyl phosphate + ATP = isopentenyl diphosphate + ADP</text>
        <dbReference type="Rhea" id="RHEA:33963"/>
        <dbReference type="ChEBI" id="CHEBI:30616"/>
        <dbReference type="ChEBI" id="CHEBI:65078"/>
        <dbReference type="ChEBI" id="CHEBI:128769"/>
        <dbReference type="ChEBI" id="CHEBI:456216"/>
        <dbReference type="EC" id="2.7.4.26"/>
    </reaction>
</comment>
<dbReference type="GO" id="GO:0102043">
    <property type="term" value="F:isopentenyl phosphate kinase activity"/>
    <property type="evidence" value="ECO:0007669"/>
    <property type="project" value="UniProtKB-EC"/>
</dbReference>
<dbReference type="PIRSF" id="PIRSF016496">
    <property type="entry name" value="Kin_FomA"/>
    <property type="match status" value="1"/>
</dbReference>
<keyword evidence="5" id="KW-0547">Nucleotide-binding</keyword>
<keyword evidence="4" id="KW-0808">Transferase</keyword>
<gene>
    <name evidence="11" type="ORF">ASZ90_013545</name>
</gene>
<accession>A0A0W8F7F3</accession>
<evidence type="ECO:0000256" key="5">
    <source>
        <dbReference type="ARBA" id="ARBA00022741"/>
    </source>
</evidence>
<dbReference type="InterPro" id="IPR024192">
    <property type="entry name" value="Fosfomycin_R_FomA-type"/>
</dbReference>
<comment type="similarity">
    <text evidence="1">Belongs to the isopentenyl phosphate kinase family.</text>
</comment>
<dbReference type="GO" id="GO:0005829">
    <property type="term" value="C:cytosol"/>
    <property type="evidence" value="ECO:0007669"/>
    <property type="project" value="TreeGrafter"/>
</dbReference>
<dbReference type="CDD" id="cd04241">
    <property type="entry name" value="AAK_FomA-like"/>
    <property type="match status" value="1"/>
</dbReference>
<dbReference type="AlphaFoldDB" id="A0A0W8F7F3"/>
<dbReference type="Gene3D" id="3.40.1160.10">
    <property type="entry name" value="Acetylglutamate kinase-like"/>
    <property type="match status" value="1"/>
</dbReference>
<keyword evidence="6 11" id="KW-0418">Kinase</keyword>
<evidence type="ECO:0000256" key="8">
    <source>
        <dbReference type="ARBA" id="ARBA00023229"/>
    </source>
</evidence>
<evidence type="ECO:0000256" key="3">
    <source>
        <dbReference type="ARBA" id="ARBA00017267"/>
    </source>
</evidence>
<dbReference type="EMBL" id="LNQE01001480">
    <property type="protein sequence ID" value="KUG16807.1"/>
    <property type="molecule type" value="Genomic_DNA"/>
</dbReference>
<dbReference type="InterPro" id="IPR036393">
    <property type="entry name" value="AceGlu_kinase-like_sf"/>
</dbReference>
<keyword evidence="7" id="KW-0067">ATP-binding</keyword>
<evidence type="ECO:0000256" key="4">
    <source>
        <dbReference type="ARBA" id="ARBA00022679"/>
    </source>
</evidence>
<feature type="domain" description="Aspartate/glutamate/uridylate kinase" evidence="10">
    <location>
        <begin position="1"/>
        <end position="226"/>
    </location>
</feature>
<dbReference type="GO" id="GO:0016114">
    <property type="term" value="P:terpenoid biosynthetic process"/>
    <property type="evidence" value="ECO:0007669"/>
    <property type="project" value="TreeGrafter"/>
</dbReference>
<evidence type="ECO:0000256" key="1">
    <source>
        <dbReference type="ARBA" id="ARBA00010540"/>
    </source>
</evidence>
<sequence>MVRVLKIGGSILTDKSCERGALPMEIERVAREVASRPHDLVLVHGAGSFGHIPARQYGLPQRFSPEGLRVTHESVVRLNRLVLEALAKAGVGALPVHPLSCLILSGGRIESFATEPIKKMLEDGIMPILHGDVAMDLTQRAGIVSGDQLVSHLARALKAEIVAVGCNVDGVLFSGRPMAEVKRSDLPLIEGAIGGSAGIDVTGGMKGKLDELLDLADMGMSSMIFNASKEGNIVRALRGEAIGTKVWRPD</sequence>
<dbReference type="GO" id="GO:0016301">
    <property type="term" value="F:kinase activity"/>
    <property type="evidence" value="ECO:0007669"/>
    <property type="project" value="UniProtKB-KW"/>
</dbReference>
<evidence type="ECO:0000256" key="9">
    <source>
        <dbReference type="ARBA" id="ARBA00049063"/>
    </source>
</evidence>